<keyword evidence="9" id="KW-1185">Reference proteome</keyword>
<keyword evidence="4 6" id="KW-0732">Signal</keyword>
<feature type="chain" id="PRO_5011631977" description="Cadherin domain-containing protein" evidence="6">
    <location>
        <begin position="29"/>
        <end position="402"/>
    </location>
</feature>
<dbReference type="GO" id="GO:0030313">
    <property type="term" value="C:cell envelope"/>
    <property type="evidence" value="ECO:0007669"/>
    <property type="project" value="UniProtKB-SubCell"/>
</dbReference>
<dbReference type="GO" id="GO:0007156">
    <property type="term" value="P:homophilic cell adhesion via plasma membrane adhesion molecules"/>
    <property type="evidence" value="ECO:0007669"/>
    <property type="project" value="InterPro"/>
</dbReference>
<dbReference type="InterPro" id="IPR036941">
    <property type="entry name" value="Rcpt_L-dom_sf"/>
</dbReference>
<dbReference type="RefSeq" id="WP_093141968.1">
    <property type="nucleotide sequence ID" value="NZ_FNBA01000002.1"/>
</dbReference>
<keyword evidence="5" id="KW-0325">Glycoprotein</keyword>
<evidence type="ECO:0000256" key="2">
    <source>
        <dbReference type="ARBA" id="ARBA00022512"/>
    </source>
</evidence>
<evidence type="ECO:0000313" key="8">
    <source>
        <dbReference type="EMBL" id="SDE64059.1"/>
    </source>
</evidence>
<dbReference type="InterPro" id="IPR002126">
    <property type="entry name" value="Cadherin-like_dom"/>
</dbReference>
<evidence type="ECO:0000259" key="7">
    <source>
        <dbReference type="PROSITE" id="PS50268"/>
    </source>
</evidence>
<dbReference type="AlphaFoldDB" id="A0A1G7EK28"/>
<keyword evidence="2" id="KW-0134">Cell wall</keyword>
<gene>
    <name evidence="8" type="ORF">SAMN05421855_10216</name>
</gene>
<keyword evidence="3" id="KW-0964">Secreted</keyword>
<dbReference type="Gene3D" id="3.80.20.20">
    <property type="entry name" value="Receptor L-domain"/>
    <property type="match status" value="2"/>
</dbReference>
<protein>
    <recommendedName>
        <fullName evidence="7">Cadherin domain-containing protein</fullName>
    </recommendedName>
</protein>
<dbReference type="GO" id="GO:0016020">
    <property type="term" value="C:membrane"/>
    <property type="evidence" value="ECO:0007669"/>
    <property type="project" value="InterPro"/>
</dbReference>
<evidence type="ECO:0000256" key="1">
    <source>
        <dbReference type="ARBA" id="ARBA00004191"/>
    </source>
</evidence>
<organism evidence="8 9">
    <name type="scientific">Ulvibacter litoralis</name>
    <dbReference type="NCBI Taxonomy" id="227084"/>
    <lineage>
        <taxon>Bacteria</taxon>
        <taxon>Pseudomonadati</taxon>
        <taxon>Bacteroidota</taxon>
        <taxon>Flavobacteriia</taxon>
        <taxon>Flavobacteriales</taxon>
        <taxon>Flavobacteriaceae</taxon>
        <taxon>Ulvibacter</taxon>
    </lineage>
</organism>
<dbReference type="EMBL" id="FNBA01000002">
    <property type="protein sequence ID" value="SDE64059.1"/>
    <property type="molecule type" value="Genomic_DNA"/>
</dbReference>
<comment type="subcellular location">
    <subcellularLocation>
        <location evidence="1">Secreted</location>
        <location evidence="1">Cell wall</location>
    </subcellularLocation>
</comment>
<dbReference type="GO" id="GO:0005509">
    <property type="term" value="F:calcium ion binding"/>
    <property type="evidence" value="ECO:0007669"/>
    <property type="project" value="InterPro"/>
</dbReference>
<accession>A0A1G7EK28</accession>
<dbReference type="PANTHER" id="PTHR31018">
    <property type="entry name" value="SPORULATION-SPECIFIC PROTEIN-RELATED"/>
    <property type="match status" value="1"/>
</dbReference>
<dbReference type="PROSITE" id="PS50268">
    <property type="entry name" value="CADHERIN_2"/>
    <property type="match status" value="1"/>
</dbReference>
<evidence type="ECO:0000313" key="9">
    <source>
        <dbReference type="Proteomes" id="UP000199321"/>
    </source>
</evidence>
<name>A0A1G7EK28_9FLAO</name>
<dbReference type="OrthoDB" id="9765957at2"/>
<dbReference type="Gene3D" id="2.60.40.60">
    <property type="entry name" value="Cadherins"/>
    <property type="match status" value="1"/>
</dbReference>
<dbReference type="PANTHER" id="PTHR31018:SF3">
    <property type="entry name" value="RECEPTOR PROTEIN-TYROSINE KINASE"/>
    <property type="match status" value="1"/>
</dbReference>
<evidence type="ECO:0000256" key="4">
    <source>
        <dbReference type="ARBA" id="ARBA00022729"/>
    </source>
</evidence>
<feature type="signal peptide" evidence="6">
    <location>
        <begin position="1"/>
        <end position="28"/>
    </location>
</feature>
<evidence type="ECO:0000256" key="5">
    <source>
        <dbReference type="ARBA" id="ARBA00023180"/>
    </source>
</evidence>
<dbReference type="CDD" id="cd11304">
    <property type="entry name" value="Cadherin_repeat"/>
    <property type="match status" value="1"/>
</dbReference>
<dbReference type="SUPFAM" id="SSF49313">
    <property type="entry name" value="Cadherin-like"/>
    <property type="match status" value="1"/>
</dbReference>
<evidence type="ECO:0000256" key="6">
    <source>
        <dbReference type="SAM" id="SignalP"/>
    </source>
</evidence>
<dbReference type="SUPFAM" id="SSF52058">
    <property type="entry name" value="L domain-like"/>
    <property type="match status" value="3"/>
</dbReference>
<dbReference type="STRING" id="227084.SAMN05421855_10216"/>
<dbReference type="InterPro" id="IPR015919">
    <property type="entry name" value="Cadherin-like_sf"/>
</dbReference>
<dbReference type="InterPro" id="IPR051648">
    <property type="entry name" value="CWI-Assembly_Regulator"/>
</dbReference>
<reference evidence="8 9" key="1">
    <citation type="submission" date="2016-10" db="EMBL/GenBank/DDBJ databases">
        <authorList>
            <person name="de Groot N.N."/>
        </authorList>
    </citation>
    <scope>NUCLEOTIDE SEQUENCE [LARGE SCALE GENOMIC DNA]</scope>
    <source>
        <strain evidence="8 9">DSM 16195</strain>
    </source>
</reference>
<dbReference type="PROSITE" id="PS51257">
    <property type="entry name" value="PROKAR_LIPOPROTEIN"/>
    <property type="match status" value="1"/>
</dbReference>
<proteinExistence type="predicted"/>
<dbReference type="Proteomes" id="UP000199321">
    <property type="component" value="Unassembled WGS sequence"/>
</dbReference>
<sequence length="402" mass="43282">MKIFKPRYALKFLLVCASLAIISCSKDSEDTSEVTVTTSNFSVTINENPSEGQLIGTVAGITNQGTVTFSITEQTPSGAFSIDVASGELKVANANLFDFETNPTISGTVKVANGTVSENASVIISVDDLYEEHIYEGTIFLTTQEEINDFGANNYTHITENLYIGGVNQYAVFNDLTPLSSIKHLGNGLAVYKNNGLTSLTGLENIETLNRIQIINNDLLADISALSNITELPLDIRVDNNPALTNLNGLHNITSFGDLIINNNSALLNLDDLNITTVTYSIEITENPLITNLNSLSNISIIYRDLIISQNNSLTDIDGLSNLGSIYGFVTISQNDSLTDINGLTNLTLLEQELTINSNATLTDLCGLQNLLTNGGLSGDYTVVNNAYNPTEQDIIDGNCSI</sequence>
<feature type="domain" description="Cadherin" evidence="7">
    <location>
        <begin position="37"/>
        <end position="140"/>
    </location>
</feature>
<evidence type="ECO:0000256" key="3">
    <source>
        <dbReference type="ARBA" id="ARBA00022525"/>
    </source>
</evidence>